<reference evidence="1 2" key="1">
    <citation type="submission" date="2018-04" db="EMBL/GenBank/DDBJ databases">
        <title>Genomic Encyclopedia of Archaeal and Bacterial Type Strains, Phase II (KMG-II): from individual species to whole genera.</title>
        <authorList>
            <person name="Goeker M."/>
        </authorList>
    </citation>
    <scope>NUCLEOTIDE SEQUENCE [LARGE SCALE GENOMIC DNA]</scope>
    <source>
        <strain evidence="1 2">DSM 23382</strain>
    </source>
</reference>
<name>A0A2T5VH97_9HYPH</name>
<proteinExistence type="predicted"/>
<protein>
    <submittedName>
        <fullName evidence="1">Uncharacterized protein DUF1052</fullName>
    </submittedName>
</protein>
<gene>
    <name evidence="1" type="ORF">C8N35_1011168</name>
</gene>
<dbReference type="AlphaFoldDB" id="A0A2T5VH97"/>
<evidence type="ECO:0000313" key="1">
    <source>
        <dbReference type="EMBL" id="PTW63118.1"/>
    </source>
</evidence>
<dbReference type="PIRSF" id="PIRSF031796">
    <property type="entry name" value="UPC031796"/>
    <property type="match status" value="1"/>
</dbReference>
<dbReference type="Proteomes" id="UP000244081">
    <property type="component" value="Unassembled WGS sequence"/>
</dbReference>
<dbReference type="EMBL" id="QAYG01000001">
    <property type="protein sequence ID" value="PTW63118.1"/>
    <property type="molecule type" value="Genomic_DNA"/>
</dbReference>
<accession>A0A2T5VH97</accession>
<keyword evidence="2" id="KW-1185">Reference proteome</keyword>
<organism evidence="1 2">
    <name type="scientific">Breoghania corrubedonensis</name>
    <dbReference type="NCBI Taxonomy" id="665038"/>
    <lineage>
        <taxon>Bacteria</taxon>
        <taxon>Pseudomonadati</taxon>
        <taxon>Pseudomonadota</taxon>
        <taxon>Alphaproteobacteria</taxon>
        <taxon>Hyphomicrobiales</taxon>
        <taxon>Stappiaceae</taxon>
        <taxon>Breoghania</taxon>
    </lineage>
</organism>
<comment type="caution">
    <text evidence="1">The sequence shown here is derived from an EMBL/GenBank/DDBJ whole genome shotgun (WGS) entry which is preliminary data.</text>
</comment>
<evidence type="ECO:0000313" key="2">
    <source>
        <dbReference type="Proteomes" id="UP000244081"/>
    </source>
</evidence>
<sequence>MPTGRRADLVSVGAKGEIWIVEVKSSVADFRADSKWPDYRAWCDRFFFATHPDVPAEIFPEEAGLMMSDGFGADVLRPAPDHPLAAARRKAMTLRFAQCAANRLHNLMDPAMGRGEAGSGFGL</sequence>
<dbReference type="Pfam" id="PF06319">
    <property type="entry name" value="MmcB-like"/>
    <property type="match status" value="1"/>
</dbReference>
<dbReference type="InterPro" id="IPR009394">
    <property type="entry name" value="MmcB-like"/>
</dbReference>